<sequence length="151" mass="16497">MSTAADTIRNLMTQLEQKAQSLDEKTRKRYRVNYVLGAASRIAGKPEVATDTEYITLLGNVVNTFPATPEGKKPYAQNINRYDAYIRKKYKLVPAGFNLAIWMSMGIGLGLPIGAALKNIALGIPIGIGLGLFIGSMLDNKAKKEDRVVPL</sequence>
<dbReference type="EMBL" id="FTOR01000002">
    <property type="protein sequence ID" value="SIS95173.1"/>
    <property type="molecule type" value="Genomic_DNA"/>
</dbReference>
<proteinExistence type="predicted"/>
<evidence type="ECO:0000313" key="2">
    <source>
        <dbReference type="EMBL" id="SIS95173.1"/>
    </source>
</evidence>
<keyword evidence="1" id="KW-0812">Transmembrane</keyword>
<protein>
    <submittedName>
        <fullName evidence="2">Uncharacterized protein</fullName>
    </submittedName>
</protein>
<feature type="transmembrane region" description="Helical" evidence="1">
    <location>
        <begin position="120"/>
        <end position="138"/>
    </location>
</feature>
<accession>A0A173MHY8</accession>
<reference evidence="3" key="1">
    <citation type="submission" date="2017-01" db="EMBL/GenBank/DDBJ databases">
        <authorList>
            <person name="Varghese N."/>
            <person name="Submissions S."/>
        </authorList>
    </citation>
    <scope>NUCLEOTIDE SEQUENCE [LARGE SCALE GENOMIC DNA]</scope>
    <source>
        <strain evidence="3">DSM 21054</strain>
    </source>
</reference>
<dbReference type="Proteomes" id="UP000186917">
    <property type="component" value="Unassembled WGS sequence"/>
</dbReference>
<evidence type="ECO:0000313" key="3">
    <source>
        <dbReference type="Proteomes" id="UP000186917"/>
    </source>
</evidence>
<feature type="transmembrane region" description="Helical" evidence="1">
    <location>
        <begin position="95"/>
        <end position="114"/>
    </location>
</feature>
<dbReference type="RefSeq" id="WP_076377922.1">
    <property type="nucleotide sequence ID" value="NZ_AP017422.1"/>
</dbReference>
<dbReference type="KEGG" id="fln:FLA_3107"/>
<gene>
    <name evidence="2" type="ORF">SAMN05421788_102282</name>
</gene>
<evidence type="ECO:0000256" key="1">
    <source>
        <dbReference type="SAM" id="Phobius"/>
    </source>
</evidence>
<keyword evidence="3" id="KW-1185">Reference proteome</keyword>
<keyword evidence="1" id="KW-1133">Transmembrane helix</keyword>
<name>A0A173MHY8_9BACT</name>
<dbReference type="AlphaFoldDB" id="A0A173MHY8"/>
<keyword evidence="1" id="KW-0472">Membrane</keyword>
<organism evidence="2 3">
    <name type="scientific">Filimonas lacunae</name>
    <dbReference type="NCBI Taxonomy" id="477680"/>
    <lineage>
        <taxon>Bacteria</taxon>
        <taxon>Pseudomonadati</taxon>
        <taxon>Bacteroidota</taxon>
        <taxon>Chitinophagia</taxon>
        <taxon>Chitinophagales</taxon>
        <taxon>Chitinophagaceae</taxon>
        <taxon>Filimonas</taxon>
    </lineage>
</organism>